<evidence type="ECO:0000313" key="1">
    <source>
        <dbReference type="EMBL" id="TDO92363.1"/>
    </source>
</evidence>
<sequence>MITSAGLNKLARETDSFISHGTYTVNGQKKETDIYKVKIDGSKLRIFLYLNEAEGVGDLTNFELIDDEGSIFADKPDQIEKGDLKGLLIAFDFDIQEV</sequence>
<name>A0A4R6LUJ3_9FIRM</name>
<dbReference type="Proteomes" id="UP000295064">
    <property type="component" value="Unassembled WGS sequence"/>
</dbReference>
<dbReference type="AlphaFoldDB" id="A0A4R6LUJ3"/>
<dbReference type="OrthoDB" id="2111860at2"/>
<dbReference type="EMBL" id="SNWX01000006">
    <property type="protein sequence ID" value="TDO92363.1"/>
    <property type="molecule type" value="Genomic_DNA"/>
</dbReference>
<dbReference type="RefSeq" id="WP_133514592.1">
    <property type="nucleotide sequence ID" value="NZ_SNWX01000006.1"/>
</dbReference>
<reference evidence="1 2" key="1">
    <citation type="submission" date="2019-03" db="EMBL/GenBank/DDBJ databases">
        <title>Subsurface microbial communities from deep shales in Ohio and West Virginia, USA.</title>
        <authorList>
            <person name="Wrighton K."/>
        </authorList>
    </citation>
    <scope>NUCLEOTIDE SEQUENCE [LARGE SCALE GENOMIC DNA]</scope>
    <source>
        <strain evidence="1 2">MA284_T2</strain>
    </source>
</reference>
<protein>
    <submittedName>
        <fullName evidence="1">Uncharacterized protein</fullName>
    </submittedName>
</protein>
<proteinExistence type="predicted"/>
<evidence type="ECO:0000313" key="2">
    <source>
        <dbReference type="Proteomes" id="UP000295064"/>
    </source>
</evidence>
<comment type="caution">
    <text evidence="1">The sequence shown here is derived from an EMBL/GenBank/DDBJ whole genome shotgun (WGS) entry which is preliminary data.</text>
</comment>
<gene>
    <name evidence="1" type="ORF">DFR79_106176</name>
</gene>
<organism evidence="1 2">
    <name type="scientific">Halanaerobium saccharolyticum</name>
    <dbReference type="NCBI Taxonomy" id="43595"/>
    <lineage>
        <taxon>Bacteria</taxon>
        <taxon>Bacillati</taxon>
        <taxon>Bacillota</taxon>
        <taxon>Clostridia</taxon>
        <taxon>Halanaerobiales</taxon>
        <taxon>Halanaerobiaceae</taxon>
        <taxon>Halanaerobium</taxon>
    </lineage>
</organism>
<accession>A0A4R6LUJ3</accession>